<evidence type="ECO:0000313" key="1">
    <source>
        <dbReference type="EMBL" id="KKL14924.1"/>
    </source>
</evidence>
<reference evidence="1" key="1">
    <citation type="journal article" date="2015" name="Nature">
        <title>Complex archaea that bridge the gap between prokaryotes and eukaryotes.</title>
        <authorList>
            <person name="Spang A."/>
            <person name="Saw J.H."/>
            <person name="Jorgensen S.L."/>
            <person name="Zaremba-Niedzwiedzka K."/>
            <person name="Martijn J."/>
            <person name="Lind A.E."/>
            <person name="van Eijk R."/>
            <person name="Schleper C."/>
            <person name="Guy L."/>
            <person name="Ettema T.J."/>
        </authorList>
    </citation>
    <scope>NUCLEOTIDE SEQUENCE</scope>
</reference>
<gene>
    <name evidence="1" type="ORF">LCGC14_2510750</name>
</gene>
<protein>
    <submittedName>
        <fullName evidence="1">Uncharacterized protein</fullName>
    </submittedName>
</protein>
<accession>A0A0F9AZ68</accession>
<dbReference type="AlphaFoldDB" id="A0A0F9AZ68"/>
<dbReference type="EMBL" id="LAZR01040263">
    <property type="protein sequence ID" value="KKL14924.1"/>
    <property type="molecule type" value="Genomic_DNA"/>
</dbReference>
<comment type="caution">
    <text evidence="1">The sequence shown here is derived from an EMBL/GenBank/DDBJ whole genome shotgun (WGS) entry which is preliminary data.</text>
</comment>
<name>A0A0F9AZ68_9ZZZZ</name>
<organism evidence="1">
    <name type="scientific">marine sediment metagenome</name>
    <dbReference type="NCBI Taxonomy" id="412755"/>
    <lineage>
        <taxon>unclassified sequences</taxon>
        <taxon>metagenomes</taxon>
        <taxon>ecological metagenomes</taxon>
    </lineage>
</organism>
<proteinExistence type="predicted"/>
<feature type="non-terminal residue" evidence="1">
    <location>
        <position position="1"/>
    </location>
</feature>
<sequence length="102" mass="11465">KNYPSLDRAVVWVIWNDSVFQQVGWEPDFRIKDRGGDLVAIPHDTVGILLELNYSKGYVTVANSTRRDGSAAQAITIPLSEVHEIRSLSMVPSEDSLLWPKK</sequence>